<evidence type="ECO:0000256" key="2">
    <source>
        <dbReference type="ARBA" id="ARBA00023277"/>
    </source>
</evidence>
<evidence type="ECO:0000313" key="4">
    <source>
        <dbReference type="EMBL" id="MBE9192973.1"/>
    </source>
</evidence>
<gene>
    <name evidence="4" type="ORF">IQ230_21990</name>
</gene>
<keyword evidence="2" id="KW-0119">Carbohydrate metabolism</keyword>
<dbReference type="EMBL" id="JADEWN010000072">
    <property type="protein sequence ID" value="MBE9192973.1"/>
    <property type="molecule type" value="Genomic_DNA"/>
</dbReference>
<reference evidence="4 5" key="1">
    <citation type="submission" date="2020-10" db="EMBL/GenBank/DDBJ databases">
        <authorList>
            <person name="Castelo-Branco R."/>
            <person name="Eusebio N."/>
            <person name="Adriana R."/>
            <person name="Vieira A."/>
            <person name="Brugerolle De Fraissinette N."/>
            <person name="Rezende De Castro R."/>
            <person name="Schneider M.P."/>
            <person name="Vasconcelos V."/>
            <person name="Leao P.N."/>
        </authorList>
    </citation>
    <scope>NUCLEOTIDE SEQUENCE [LARGE SCALE GENOMIC DNA]</scope>
    <source>
        <strain evidence="4 5">LEGE 06123</strain>
    </source>
</reference>
<dbReference type="RefSeq" id="WP_193934385.1">
    <property type="nucleotide sequence ID" value="NZ_JADEWN010000072.1"/>
</dbReference>
<dbReference type="PANTHER" id="PTHR31916">
    <property type="match status" value="1"/>
</dbReference>
<keyword evidence="5" id="KW-1185">Reference proteome</keyword>
<organism evidence="4 5">
    <name type="scientific">Gloeocapsopsis crepidinum LEGE 06123</name>
    <dbReference type="NCBI Taxonomy" id="588587"/>
    <lineage>
        <taxon>Bacteria</taxon>
        <taxon>Bacillati</taxon>
        <taxon>Cyanobacteriota</taxon>
        <taxon>Cyanophyceae</taxon>
        <taxon>Oscillatoriophycideae</taxon>
        <taxon>Chroococcales</taxon>
        <taxon>Chroococcaceae</taxon>
        <taxon>Gloeocapsopsis</taxon>
    </lineage>
</organism>
<proteinExistence type="predicted"/>
<protein>
    <submittedName>
        <fullName evidence="4">Uncharacterized protein</fullName>
    </submittedName>
</protein>
<dbReference type="PANTHER" id="PTHR31916:SF28">
    <property type="entry name" value="NEUTRAL_ALKALINE INVERTASE 3, CHLOROPLASTIC"/>
    <property type="match status" value="1"/>
</dbReference>
<name>A0ABR9UY92_9CHRO</name>
<keyword evidence="1" id="KW-0378">Hydrolase</keyword>
<accession>A0ABR9UY92</accession>
<evidence type="ECO:0000256" key="3">
    <source>
        <dbReference type="ARBA" id="ARBA00023295"/>
    </source>
</evidence>
<keyword evidence="3" id="KW-0326">Glycosidase</keyword>
<dbReference type="Proteomes" id="UP000651156">
    <property type="component" value="Unassembled WGS sequence"/>
</dbReference>
<evidence type="ECO:0000256" key="1">
    <source>
        <dbReference type="ARBA" id="ARBA00022801"/>
    </source>
</evidence>
<evidence type="ECO:0000313" key="5">
    <source>
        <dbReference type="Proteomes" id="UP000651156"/>
    </source>
</evidence>
<comment type="caution">
    <text evidence="4">The sequence shown here is derived from an EMBL/GenBank/DDBJ whole genome shotgun (WGS) entry which is preliminary data.</text>
</comment>
<dbReference type="InterPro" id="IPR024746">
    <property type="entry name" value="Glyco_hydro_100"/>
</dbReference>
<sequence length="57" mass="6635">MLEKSIIYYQGRPIGTVAAQDQEVEALNYDQCFIRDFVPSAWQLWFLQPAARNRKAS</sequence>
<dbReference type="Pfam" id="PF12899">
    <property type="entry name" value="Glyco_hydro_100"/>
    <property type="match status" value="1"/>
</dbReference>